<dbReference type="GO" id="GO:0050242">
    <property type="term" value="F:pyruvate, phosphate dikinase activity"/>
    <property type="evidence" value="ECO:0007669"/>
    <property type="project" value="InterPro"/>
</dbReference>
<accession>X1RYQ1</accession>
<dbReference type="GO" id="GO:0005524">
    <property type="term" value="F:ATP binding"/>
    <property type="evidence" value="ECO:0007669"/>
    <property type="project" value="InterPro"/>
</dbReference>
<dbReference type="Gene3D" id="3.30.470.20">
    <property type="entry name" value="ATP-grasp fold, B domain"/>
    <property type="match status" value="1"/>
</dbReference>
<feature type="domain" description="Pyruvate phosphate dikinase AMP/ATP-binding" evidence="1">
    <location>
        <begin position="20"/>
        <end position="74"/>
    </location>
</feature>
<reference evidence="2" key="1">
    <citation type="journal article" date="2014" name="Front. Microbiol.">
        <title>High frequency of phylogenetically diverse reductive dehalogenase-homologous genes in deep subseafloor sedimentary metagenomes.</title>
        <authorList>
            <person name="Kawai M."/>
            <person name="Futagami T."/>
            <person name="Toyoda A."/>
            <person name="Takaki Y."/>
            <person name="Nishi S."/>
            <person name="Hori S."/>
            <person name="Arai W."/>
            <person name="Tsubouchi T."/>
            <person name="Morono Y."/>
            <person name="Uchiyama I."/>
            <person name="Ito T."/>
            <person name="Fujiyama A."/>
            <person name="Inagaki F."/>
            <person name="Takami H."/>
        </authorList>
    </citation>
    <scope>NUCLEOTIDE SEQUENCE</scope>
    <source>
        <strain evidence="2">Expedition CK06-06</strain>
    </source>
</reference>
<protein>
    <recommendedName>
        <fullName evidence="1">Pyruvate phosphate dikinase AMP/ATP-binding domain-containing protein</fullName>
    </recommendedName>
</protein>
<dbReference type="SUPFAM" id="SSF56059">
    <property type="entry name" value="Glutathione synthetase ATP-binding domain-like"/>
    <property type="match status" value="1"/>
</dbReference>
<dbReference type="PANTHER" id="PTHR22931">
    <property type="entry name" value="PHOSPHOENOLPYRUVATE DIKINASE-RELATED"/>
    <property type="match status" value="1"/>
</dbReference>
<dbReference type="InterPro" id="IPR002192">
    <property type="entry name" value="PPDK_AMP/ATP-bd"/>
</dbReference>
<dbReference type="GO" id="GO:0016301">
    <property type="term" value="F:kinase activity"/>
    <property type="evidence" value="ECO:0007669"/>
    <property type="project" value="InterPro"/>
</dbReference>
<dbReference type="Pfam" id="PF01326">
    <property type="entry name" value="PPDK_N"/>
    <property type="match status" value="1"/>
</dbReference>
<name>X1RYQ1_9ZZZZ</name>
<dbReference type="InterPro" id="IPR010121">
    <property type="entry name" value="Pyruvate_phosphate_dikinase"/>
</dbReference>
<feature type="non-terminal residue" evidence="2">
    <location>
        <position position="147"/>
    </location>
</feature>
<gene>
    <name evidence="2" type="ORF">S12H4_19775</name>
</gene>
<organism evidence="2">
    <name type="scientific">marine sediment metagenome</name>
    <dbReference type="NCBI Taxonomy" id="412755"/>
    <lineage>
        <taxon>unclassified sequences</taxon>
        <taxon>metagenomes</taxon>
        <taxon>ecological metagenomes</taxon>
    </lineage>
</organism>
<evidence type="ECO:0000259" key="1">
    <source>
        <dbReference type="Pfam" id="PF01326"/>
    </source>
</evidence>
<dbReference type="Gene3D" id="1.10.189.10">
    <property type="entry name" value="Pyruvate Phosphate Dikinase, domain 2"/>
    <property type="match status" value="1"/>
</dbReference>
<dbReference type="PANTHER" id="PTHR22931:SF9">
    <property type="entry name" value="PYRUVATE, PHOSPHATE DIKINASE 1, CHLOROPLASTIC"/>
    <property type="match status" value="1"/>
</dbReference>
<comment type="caution">
    <text evidence="2">The sequence shown here is derived from an EMBL/GenBank/DDBJ whole genome shotgun (WGS) entry which is preliminary data.</text>
</comment>
<proteinExistence type="predicted"/>
<dbReference type="Gene3D" id="3.50.30.10">
    <property type="entry name" value="Phosphohistidine domain"/>
    <property type="match status" value="1"/>
</dbReference>
<dbReference type="AlphaFoldDB" id="X1RYQ1"/>
<evidence type="ECO:0000313" key="2">
    <source>
        <dbReference type="EMBL" id="GAI85907.1"/>
    </source>
</evidence>
<dbReference type="EMBL" id="BARW01009940">
    <property type="protein sequence ID" value="GAI85907.1"/>
    <property type="molecule type" value="Genomic_DNA"/>
</dbReference>
<sequence>MPSAPKAKAISASSGVSAFARTLIRLTSKLEKHYGDAQDFEFTVQEKKLYMLQTRSGKRTGQAAVKIAVDLVEEELISKKEALMLVDPQALDQLLHPVFDIDEKSKAEELAKGLAASPGAAAGQVVFSSEEAVTWGAEGKQVILVRE</sequence>